<evidence type="ECO:0000256" key="1">
    <source>
        <dbReference type="ARBA" id="ARBA00022490"/>
    </source>
</evidence>
<comment type="catalytic activity">
    <reaction evidence="10">
        <text>2-deoxy-D-ribose + ATP = 2-deoxy-D-ribose 5-phosphate + ADP + H(+)</text>
        <dbReference type="Rhea" id="RHEA:30871"/>
        <dbReference type="ChEBI" id="CHEBI:15378"/>
        <dbReference type="ChEBI" id="CHEBI:30616"/>
        <dbReference type="ChEBI" id="CHEBI:62877"/>
        <dbReference type="ChEBI" id="CHEBI:90761"/>
        <dbReference type="ChEBI" id="CHEBI:456216"/>
        <dbReference type="EC" id="2.7.1.229"/>
    </reaction>
    <physiologicalReaction direction="left-to-right" evidence="10">
        <dbReference type="Rhea" id="RHEA:30872"/>
    </physiologicalReaction>
</comment>
<dbReference type="GO" id="GO:0004747">
    <property type="term" value="F:ribokinase activity"/>
    <property type="evidence" value="ECO:0007669"/>
    <property type="project" value="UniProtKB-UniRule"/>
</dbReference>
<dbReference type="UniPathway" id="UPA00916">
    <property type="reaction ID" value="UER00889"/>
</dbReference>
<dbReference type="Pfam" id="PF00294">
    <property type="entry name" value="PfkB"/>
    <property type="match status" value="1"/>
</dbReference>
<organism evidence="14">
    <name type="scientific">Solibacter usitatus (strain Ellin6076)</name>
    <dbReference type="NCBI Taxonomy" id="234267"/>
    <lineage>
        <taxon>Bacteria</taxon>
        <taxon>Pseudomonadati</taxon>
        <taxon>Acidobacteriota</taxon>
        <taxon>Terriglobia</taxon>
        <taxon>Bryobacterales</taxon>
        <taxon>Solibacteraceae</taxon>
        <taxon>Candidatus Solibacter</taxon>
    </lineage>
</organism>
<dbReference type="GO" id="GO:0019303">
    <property type="term" value="P:D-ribose catabolic process"/>
    <property type="evidence" value="ECO:0007669"/>
    <property type="project" value="UniProtKB-UniRule"/>
</dbReference>
<keyword evidence="2 11" id="KW-0808">Transferase</keyword>
<comment type="cofactor">
    <cofactor evidence="11">
        <name>Mg(2+)</name>
        <dbReference type="ChEBI" id="CHEBI:18420"/>
    </cofactor>
    <text evidence="11">Requires a divalent cation, most likely magnesium in vivo, as an electrophilic catalyst to aid phosphoryl group transfer. It is the chelate of the metal and the nucleotide that is the actual substrate.</text>
</comment>
<dbReference type="InParanoid" id="Q01R22"/>
<evidence type="ECO:0000256" key="4">
    <source>
        <dbReference type="ARBA" id="ARBA00022741"/>
    </source>
</evidence>
<protein>
    <recommendedName>
        <fullName evidence="11 12">Ribokinase</fullName>
        <shortName evidence="11">RK</shortName>
        <ecNumber evidence="11 12">2.7.1.15</ecNumber>
    </recommendedName>
</protein>
<feature type="binding site" evidence="11">
    <location>
        <position position="143"/>
    </location>
    <ligand>
        <name>substrate</name>
    </ligand>
</feature>
<evidence type="ECO:0000256" key="3">
    <source>
        <dbReference type="ARBA" id="ARBA00022723"/>
    </source>
</evidence>
<dbReference type="AlphaFoldDB" id="Q01R22"/>
<dbReference type="PRINTS" id="PR00990">
    <property type="entry name" value="RIBOKINASE"/>
</dbReference>
<feature type="binding site" evidence="11">
    <location>
        <position position="249"/>
    </location>
    <ligand>
        <name>K(+)</name>
        <dbReference type="ChEBI" id="CHEBI:29103"/>
    </ligand>
</feature>
<keyword evidence="9 11" id="KW-0119">Carbohydrate metabolism</keyword>
<comment type="pathway">
    <text evidence="11">Carbohydrate metabolism; D-ribose degradation; D-ribose 5-phosphate from beta-D-ribopyranose: step 2/2.</text>
</comment>
<feature type="binding site" evidence="11">
    <location>
        <begin position="42"/>
        <end position="46"/>
    </location>
    <ligand>
        <name>substrate</name>
    </ligand>
</feature>
<dbReference type="InterPro" id="IPR002139">
    <property type="entry name" value="Ribo/fructo_kinase"/>
</dbReference>
<dbReference type="PANTHER" id="PTHR10584">
    <property type="entry name" value="SUGAR KINASE"/>
    <property type="match status" value="1"/>
</dbReference>
<feature type="binding site" evidence="11">
    <location>
        <position position="288"/>
    </location>
    <ligand>
        <name>K(+)</name>
        <dbReference type="ChEBI" id="CHEBI:29103"/>
    </ligand>
</feature>
<feature type="binding site" evidence="11">
    <location>
        <position position="290"/>
    </location>
    <ligand>
        <name>K(+)</name>
        <dbReference type="ChEBI" id="CHEBI:29103"/>
    </ligand>
</feature>
<dbReference type="SUPFAM" id="SSF53613">
    <property type="entry name" value="Ribokinase-like"/>
    <property type="match status" value="1"/>
</dbReference>
<evidence type="ECO:0000256" key="9">
    <source>
        <dbReference type="ARBA" id="ARBA00023277"/>
    </source>
</evidence>
<comment type="function">
    <text evidence="11">Catalyzes the phosphorylation of ribose at O-5 in a reaction requiring ATP and magnesium. The resulting D-ribose-5-phosphate can then be used either for sythesis of nucleotides, histidine, and tryptophan, or as a component of the pentose phosphate pathway.</text>
</comment>
<sequence>MRRQPRIVVIGSANIDLVTYTDQFPRPGETIFGREFSLGFGGKGANQAVAARLCGAEVAMVARVGDDLFGPANIQNFTSRGIDVRHVMTTAGVSSGVAPIFVESSGQNRIWVVKGANDRLLPADVAAASDVLAGADFLVMQLEIPTETVYYALRFARERGIRTILNPAPGQALDLAQIASADYVIPNETEAEALAGTPVHALEDAQRCAQKLLDGGLRRVIVTLGANGALLATHDGMHHVAPFPVQPIDTTGAGDAFIGSFACFCAEGFDELAAIARANLYAALSTLGPGTQKSFVSRERFNTEWAARSVSVTP</sequence>
<feature type="binding site" evidence="11">
    <location>
        <begin position="223"/>
        <end position="228"/>
    </location>
    <ligand>
        <name>ATP</name>
        <dbReference type="ChEBI" id="CHEBI:30616"/>
    </ligand>
</feature>
<dbReference type="InterPro" id="IPR011611">
    <property type="entry name" value="PfkB_dom"/>
</dbReference>
<comment type="catalytic activity">
    <reaction evidence="11">
        <text>D-ribose + ATP = D-ribose 5-phosphate + ADP + H(+)</text>
        <dbReference type="Rhea" id="RHEA:13697"/>
        <dbReference type="ChEBI" id="CHEBI:15378"/>
        <dbReference type="ChEBI" id="CHEBI:30616"/>
        <dbReference type="ChEBI" id="CHEBI:47013"/>
        <dbReference type="ChEBI" id="CHEBI:78346"/>
        <dbReference type="ChEBI" id="CHEBI:456216"/>
        <dbReference type="EC" id="2.7.1.15"/>
    </reaction>
</comment>
<evidence type="ECO:0000256" key="6">
    <source>
        <dbReference type="ARBA" id="ARBA00022840"/>
    </source>
</evidence>
<dbReference type="EC" id="2.7.1.15" evidence="11 12"/>
<dbReference type="EMBL" id="CP000473">
    <property type="protein sequence ID" value="ABJ87898.1"/>
    <property type="molecule type" value="Genomic_DNA"/>
</dbReference>
<dbReference type="GO" id="GO:0005829">
    <property type="term" value="C:cytosol"/>
    <property type="evidence" value="ECO:0007669"/>
    <property type="project" value="TreeGrafter"/>
</dbReference>
<feature type="binding site" evidence="11">
    <location>
        <position position="285"/>
    </location>
    <ligand>
        <name>K(+)</name>
        <dbReference type="ChEBI" id="CHEBI:29103"/>
    </ligand>
</feature>
<feature type="binding site" evidence="11">
    <location>
        <position position="251"/>
    </location>
    <ligand>
        <name>K(+)</name>
        <dbReference type="ChEBI" id="CHEBI:29103"/>
    </ligand>
</feature>
<dbReference type="Gene3D" id="3.40.1190.20">
    <property type="match status" value="1"/>
</dbReference>
<dbReference type="GO" id="GO:0046872">
    <property type="term" value="F:metal ion binding"/>
    <property type="evidence" value="ECO:0007669"/>
    <property type="project" value="UniProtKB-KW"/>
</dbReference>
<dbReference type="InterPro" id="IPR029056">
    <property type="entry name" value="Ribokinase-like"/>
</dbReference>
<evidence type="ECO:0000256" key="10">
    <source>
        <dbReference type="ARBA" id="ARBA00051363"/>
    </source>
</evidence>
<dbReference type="STRING" id="234267.Acid_6985"/>
<feature type="active site" description="Proton acceptor" evidence="11">
    <location>
        <position position="255"/>
    </location>
</feature>
<feature type="binding site" evidence="11">
    <location>
        <position position="279"/>
    </location>
    <ligand>
        <name>ATP</name>
        <dbReference type="ChEBI" id="CHEBI:30616"/>
    </ligand>
</feature>
<comment type="activity regulation">
    <text evidence="11">Activated by a monovalent cation that binds near, but not in, the active site. The most likely occupant of the site in vivo is potassium. Ion binding induces a conformational change that may alter substrate affinity.</text>
</comment>
<keyword evidence="8 11" id="KW-0630">Potassium</keyword>
<reference evidence="14" key="1">
    <citation type="submission" date="2006-10" db="EMBL/GenBank/DDBJ databases">
        <title>Complete sequence of Solibacter usitatus Ellin6076.</title>
        <authorList>
            <consortium name="US DOE Joint Genome Institute"/>
            <person name="Copeland A."/>
            <person name="Lucas S."/>
            <person name="Lapidus A."/>
            <person name="Barry K."/>
            <person name="Detter J.C."/>
            <person name="Glavina del Rio T."/>
            <person name="Hammon N."/>
            <person name="Israni S."/>
            <person name="Dalin E."/>
            <person name="Tice H."/>
            <person name="Pitluck S."/>
            <person name="Thompson L.S."/>
            <person name="Brettin T."/>
            <person name="Bruce D."/>
            <person name="Han C."/>
            <person name="Tapia R."/>
            <person name="Gilna P."/>
            <person name="Schmutz J."/>
            <person name="Larimer F."/>
            <person name="Land M."/>
            <person name="Hauser L."/>
            <person name="Kyrpides N."/>
            <person name="Mikhailova N."/>
            <person name="Janssen P.H."/>
            <person name="Kuske C.R."/>
            <person name="Richardson P."/>
        </authorList>
    </citation>
    <scope>NUCLEOTIDE SEQUENCE</scope>
    <source>
        <strain evidence="14">Ellin6076</strain>
    </source>
</reference>
<dbReference type="eggNOG" id="COG0524">
    <property type="taxonomic scope" value="Bacteria"/>
</dbReference>
<feature type="binding site" evidence="11">
    <location>
        <position position="294"/>
    </location>
    <ligand>
        <name>K(+)</name>
        <dbReference type="ChEBI" id="CHEBI:29103"/>
    </ligand>
</feature>
<accession>Q01R22</accession>
<comment type="similarity">
    <text evidence="11">Belongs to the carbohydrate kinase PfkB family. Ribokinase subfamily.</text>
</comment>
<dbReference type="HOGENOM" id="CLU_027634_2_0_0"/>
<comment type="subcellular location">
    <subcellularLocation>
        <location evidence="11">Cytoplasm</location>
    </subcellularLocation>
</comment>
<feature type="domain" description="Carbohydrate kinase PfkB" evidence="13">
    <location>
        <begin position="6"/>
        <end position="294"/>
    </location>
</feature>
<feature type="binding site" evidence="11">
    <location>
        <begin position="14"/>
        <end position="16"/>
    </location>
    <ligand>
        <name>substrate</name>
    </ligand>
</feature>
<dbReference type="KEGG" id="sus:Acid_6985"/>
<feature type="binding site" evidence="11">
    <location>
        <position position="187"/>
    </location>
    <ligand>
        <name>ATP</name>
        <dbReference type="ChEBI" id="CHEBI:30616"/>
    </ligand>
</feature>
<evidence type="ECO:0000256" key="5">
    <source>
        <dbReference type="ARBA" id="ARBA00022777"/>
    </source>
</evidence>
<comment type="subunit">
    <text evidence="11">Homodimer.</text>
</comment>
<feature type="binding site" evidence="11">
    <location>
        <position position="255"/>
    </location>
    <ligand>
        <name>substrate</name>
    </ligand>
</feature>
<evidence type="ECO:0000313" key="14">
    <source>
        <dbReference type="EMBL" id="ABJ87898.1"/>
    </source>
</evidence>
<evidence type="ECO:0000256" key="7">
    <source>
        <dbReference type="ARBA" id="ARBA00022842"/>
    </source>
</evidence>
<keyword evidence="3 11" id="KW-0479">Metal-binding</keyword>
<dbReference type="NCBIfam" id="TIGR02152">
    <property type="entry name" value="D_ribokin_bact"/>
    <property type="match status" value="1"/>
</dbReference>
<gene>
    <name evidence="11" type="primary">rbsK</name>
    <name evidence="14" type="ordered locus">Acid_6985</name>
</gene>
<dbReference type="OrthoDB" id="9775849at2"/>
<comment type="caution">
    <text evidence="11">Lacks conserved residue(s) required for the propagation of feature annotation.</text>
</comment>
<dbReference type="FunFam" id="3.40.1190.20:FF:000010">
    <property type="entry name" value="Ribokinase"/>
    <property type="match status" value="1"/>
</dbReference>
<feature type="binding site" evidence="11">
    <location>
        <begin position="254"/>
        <end position="255"/>
    </location>
    <ligand>
        <name>ATP</name>
        <dbReference type="ChEBI" id="CHEBI:30616"/>
    </ligand>
</feature>
<keyword evidence="1 11" id="KW-0963">Cytoplasm</keyword>
<evidence type="ECO:0000256" key="8">
    <source>
        <dbReference type="ARBA" id="ARBA00022958"/>
    </source>
</evidence>
<dbReference type="PANTHER" id="PTHR10584:SF166">
    <property type="entry name" value="RIBOKINASE"/>
    <property type="match status" value="1"/>
</dbReference>
<evidence type="ECO:0000256" key="11">
    <source>
        <dbReference type="HAMAP-Rule" id="MF_01987"/>
    </source>
</evidence>
<dbReference type="HAMAP" id="MF_01987">
    <property type="entry name" value="Ribokinase"/>
    <property type="match status" value="1"/>
</dbReference>
<keyword evidence="7 11" id="KW-0460">Magnesium</keyword>
<proteinExistence type="inferred from homology"/>
<keyword evidence="6 11" id="KW-0067">ATP-binding</keyword>
<dbReference type="InterPro" id="IPR011877">
    <property type="entry name" value="Ribokinase"/>
</dbReference>
<dbReference type="FunCoup" id="Q01R22">
    <property type="interactions" value="526"/>
</dbReference>
<name>Q01R22_SOLUE</name>
<dbReference type="GO" id="GO:0005524">
    <property type="term" value="F:ATP binding"/>
    <property type="evidence" value="ECO:0007669"/>
    <property type="project" value="UniProtKB-UniRule"/>
</dbReference>
<keyword evidence="4 11" id="KW-0547">Nucleotide-binding</keyword>
<dbReference type="CDD" id="cd01174">
    <property type="entry name" value="ribokinase"/>
    <property type="match status" value="1"/>
</dbReference>
<evidence type="ECO:0000259" key="13">
    <source>
        <dbReference type="Pfam" id="PF00294"/>
    </source>
</evidence>
<keyword evidence="5 11" id="KW-0418">Kinase</keyword>
<evidence type="ECO:0000256" key="12">
    <source>
        <dbReference type="NCBIfam" id="TIGR02152"/>
    </source>
</evidence>
<evidence type="ECO:0000256" key="2">
    <source>
        <dbReference type="ARBA" id="ARBA00022679"/>
    </source>
</evidence>